<organism evidence="2 3">
    <name type="scientific">Cladonia borealis</name>
    <dbReference type="NCBI Taxonomy" id="184061"/>
    <lineage>
        <taxon>Eukaryota</taxon>
        <taxon>Fungi</taxon>
        <taxon>Dikarya</taxon>
        <taxon>Ascomycota</taxon>
        <taxon>Pezizomycotina</taxon>
        <taxon>Lecanoromycetes</taxon>
        <taxon>OSLEUM clade</taxon>
        <taxon>Lecanoromycetidae</taxon>
        <taxon>Lecanorales</taxon>
        <taxon>Lecanorineae</taxon>
        <taxon>Cladoniaceae</taxon>
        <taxon>Cladonia</taxon>
    </lineage>
</organism>
<protein>
    <submittedName>
        <fullName evidence="2">Uncharacterized protein</fullName>
    </submittedName>
</protein>
<feature type="region of interest" description="Disordered" evidence="1">
    <location>
        <begin position="1"/>
        <end position="55"/>
    </location>
</feature>
<feature type="compositionally biased region" description="Low complexity" evidence="1">
    <location>
        <begin position="37"/>
        <end position="46"/>
    </location>
</feature>
<keyword evidence="3" id="KW-1185">Reference proteome</keyword>
<dbReference type="EMBL" id="JAFEKC020000013">
    <property type="protein sequence ID" value="KAK0511343.1"/>
    <property type="molecule type" value="Genomic_DNA"/>
</dbReference>
<accession>A0AA39R103</accession>
<proteinExistence type="predicted"/>
<sequence length="133" mass="14280">MNLSPYAASPAVTQGREHCRRRPTANGASPLPPSSTPAPLTSAWPTSPLPTLDRPWVFPGSPPHYHPYDRPCVSPGPRPSYKPQPATAPYAPAPYQASPAVVPASDGQRRCFGEEQGSDGVEEEGRGRKRRKG</sequence>
<gene>
    <name evidence="2" type="ORF">JMJ35_005916</name>
</gene>
<evidence type="ECO:0000313" key="3">
    <source>
        <dbReference type="Proteomes" id="UP001166286"/>
    </source>
</evidence>
<name>A0AA39R103_9LECA</name>
<evidence type="ECO:0000313" key="2">
    <source>
        <dbReference type="EMBL" id="KAK0511343.1"/>
    </source>
</evidence>
<feature type="region of interest" description="Disordered" evidence="1">
    <location>
        <begin position="69"/>
        <end position="133"/>
    </location>
</feature>
<dbReference type="AlphaFoldDB" id="A0AA39R103"/>
<reference evidence="2" key="1">
    <citation type="submission" date="2023-03" db="EMBL/GenBank/DDBJ databases">
        <title>Complete genome of Cladonia borealis.</title>
        <authorList>
            <person name="Park H."/>
        </authorList>
    </citation>
    <scope>NUCLEOTIDE SEQUENCE</scope>
    <source>
        <strain evidence="2">ANT050790</strain>
    </source>
</reference>
<evidence type="ECO:0000256" key="1">
    <source>
        <dbReference type="SAM" id="MobiDB-lite"/>
    </source>
</evidence>
<comment type="caution">
    <text evidence="2">The sequence shown here is derived from an EMBL/GenBank/DDBJ whole genome shotgun (WGS) entry which is preliminary data.</text>
</comment>
<feature type="compositionally biased region" description="Low complexity" evidence="1">
    <location>
        <begin position="83"/>
        <end position="105"/>
    </location>
</feature>
<dbReference type="Proteomes" id="UP001166286">
    <property type="component" value="Unassembled WGS sequence"/>
</dbReference>